<protein>
    <recommendedName>
        <fullName evidence="3">Fungal N-terminal domain-containing protein</fullName>
    </recommendedName>
</protein>
<organism evidence="1 2">
    <name type="scientific">Lophium mytilinum</name>
    <dbReference type="NCBI Taxonomy" id="390894"/>
    <lineage>
        <taxon>Eukaryota</taxon>
        <taxon>Fungi</taxon>
        <taxon>Dikarya</taxon>
        <taxon>Ascomycota</taxon>
        <taxon>Pezizomycotina</taxon>
        <taxon>Dothideomycetes</taxon>
        <taxon>Pleosporomycetidae</taxon>
        <taxon>Mytilinidiales</taxon>
        <taxon>Mytilinidiaceae</taxon>
        <taxon>Lophium</taxon>
    </lineage>
</organism>
<proteinExistence type="predicted"/>
<gene>
    <name evidence="1" type="ORF">BU16DRAFT_21410</name>
</gene>
<evidence type="ECO:0008006" key="3">
    <source>
        <dbReference type="Google" id="ProtNLM"/>
    </source>
</evidence>
<evidence type="ECO:0000313" key="1">
    <source>
        <dbReference type="EMBL" id="KAF2502866.1"/>
    </source>
</evidence>
<keyword evidence="2" id="KW-1185">Reference proteome</keyword>
<evidence type="ECO:0000313" key="2">
    <source>
        <dbReference type="Proteomes" id="UP000799750"/>
    </source>
</evidence>
<dbReference type="AlphaFoldDB" id="A0A6A6REL8"/>
<sequence length="563" mass="62534">MAEPFSIVSASISLLDVSLRAIRETCKFISALRQASAELRYLHRHLAGLEKALIRSKTLKQSYSNSSLAPLHQSAFDDLDEELKLFVQDLARLKSLLGGPESSAEHAFNRFGKRVKSVFKEKELSKISGRLERRRLGISEILSSIGRHNDLETQVRLKAIQESQENLETDLKSNDTTTHLKLDAIVQTQRDTRRDQRQISQTLVQTVSSQTLSLSTITTRQEELKSTIVTGFSTACDHLSATRSDSTTSKGMIQQLSKHVSTNTDKLDRLAGLVESLNTLQLPSLGDQVIMNGSAQDAVTSLSLLSKHFEEIAAASLHQSPENVLPSSSGAGILVHNFRSLLAILHAQAYHEITSNKKQSNYAGRYRPSQPIALRKMLRNNPSYFRTIASVRNHKKRSKRREAVEIRETKISVDLGPIGRVTVFISENDPLLSNGSELGGFRVLFFPKAEVPVCGFAASFANNAPTPTMSPLLSTFGVLPPDHDIWRYIAGGHIDGVRDLLGDHRVHLNDRDNRDGDTLLGVRHRSLLTSNWLPSNMCNADIYIVCGILSPSRDHATTINRRR</sequence>
<dbReference type="EMBL" id="MU004181">
    <property type="protein sequence ID" value="KAF2502866.1"/>
    <property type="molecule type" value="Genomic_DNA"/>
</dbReference>
<name>A0A6A6REL8_9PEZI</name>
<accession>A0A6A6REL8</accession>
<dbReference type="OrthoDB" id="3935484at2759"/>
<dbReference type="Proteomes" id="UP000799750">
    <property type="component" value="Unassembled WGS sequence"/>
</dbReference>
<reference evidence="1" key="1">
    <citation type="journal article" date="2020" name="Stud. Mycol.">
        <title>101 Dothideomycetes genomes: a test case for predicting lifestyles and emergence of pathogens.</title>
        <authorList>
            <person name="Haridas S."/>
            <person name="Albert R."/>
            <person name="Binder M."/>
            <person name="Bloem J."/>
            <person name="Labutti K."/>
            <person name="Salamov A."/>
            <person name="Andreopoulos B."/>
            <person name="Baker S."/>
            <person name="Barry K."/>
            <person name="Bills G."/>
            <person name="Bluhm B."/>
            <person name="Cannon C."/>
            <person name="Castanera R."/>
            <person name="Culley D."/>
            <person name="Daum C."/>
            <person name="Ezra D."/>
            <person name="Gonzalez J."/>
            <person name="Henrissat B."/>
            <person name="Kuo A."/>
            <person name="Liang C."/>
            <person name="Lipzen A."/>
            <person name="Lutzoni F."/>
            <person name="Magnuson J."/>
            <person name="Mondo S."/>
            <person name="Nolan M."/>
            <person name="Ohm R."/>
            <person name="Pangilinan J."/>
            <person name="Park H.-J."/>
            <person name="Ramirez L."/>
            <person name="Alfaro M."/>
            <person name="Sun H."/>
            <person name="Tritt A."/>
            <person name="Yoshinaga Y."/>
            <person name="Zwiers L.-H."/>
            <person name="Turgeon B."/>
            <person name="Goodwin S."/>
            <person name="Spatafora J."/>
            <person name="Crous P."/>
            <person name="Grigoriev I."/>
        </authorList>
    </citation>
    <scope>NUCLEOTIDE SEQUENCE</scope>
    <source>
        <strain evidence="1">CBS 269.34</strain>
    </source>
</reference>